<name>A0ABT1A0M9_9PSEU</name>
<dbReference type="SUPFAM" id="SSF46689">
    <property type="entry name" value="Homeodomain-like"/>
    <property type="match status" value="1"/>
</dbReference>
<gene>
    <name evidence="5" type="ORF">KDL28_15390</name>
</gene>
<dbReference type="InterPro" id="IPR009057">
    <property type="entry name" value="Homeodomain-like_sf"/>
</dbReference>
<dbReference type="Gene3D" id="1.10.10.60">
    <property type="entry name" value="Homeodomain-like"/>
    <property type="match status" value="1"/>
</dbReference>
<dbReference type="PANTHER" id="PTHR46796">
    <property type="entry name" value="HTH-TYPE TRANSCRIPTIONAL ACTIVATOR RHAS-RELATED"/>
    <property type="match status" value="1"/>
</dbReference>
<evidence type="ECO:0000256" key="1">
    <source>
        <dbReference type="ARBA" id="ARBA00023015"/>
    </source>
</evidence>
<dbReference type="RefSeq" id="WP_252439158.1">
    <property type="nucleotide sequence ID" value="NZ_JAGSOV010000034.1"/>
</dbReference>
<keyword evidence="3" id="KW-0804">Transcription</keyword>
<dbReference type="SMART" id="SM00342">
    <property type="entry name" value="HTH_ARAC"/>
    <property type="match status" value="1"/>
</dbReference>
<dbReference type="EMBL" id="JAGSOV010000034">
    <property type="protein sequence ID" value="MCO1656444.1"/>
    <property type="molecule type" value="Genomic_DNA"/>
</dbReference>
<keyword evidence="1" id="KW-0805">Transcription regulation</keyword>
<evidence type="ECO:0000313" key="5">
    <source>
        <dbReference type="EMBL" id="MCO1656444.1"/>
    </source>
</evidence>
<dbReference type="InterPro" id="IPR050204">
    <property type="entry name" value="AraC_XylS_family_regulators"/>
</dbReference>
<dbReference type="Proteomes" id="UP001165283">
    <property type="component" value="Unassembled WGS sequence"/>
</dbReference>
<dbReference type="Pfam" id="PF12833">
    <property type="entry name" value="HTH_18"/>
    <property type="match status" value="1"/>
</dbReference>
<protein>
    <submittedName>
        <fullName evidence="5">Helix-turn-helix transcriptional regulator</fullName>
    </submittedName>
</protein>
<keyword evidence="2" id="KW-0238">DNA-binding</keyword>
<evidence type="ECO:0000313" key="6">
    <source>
        <dbReference type="Proteomes" id="UP001165283"/>
    </source>
</evidence>
<feature type="domain" description="HTH araC/xylS-type" evidence="4">
    <location>
        <begin position="184"/>
        <end position="267"/>
    </location>
</feature>
<dbReference type="PROSITE" id="PS01124">
    <property type="entry name" value="HTH_ARAC_FAMILY_2"/>
    <property type="match status" value="1"/>
</dbReference>
<dbReference type="PANTHER" id="PTHR46796:SF15">
    <property type="entry name" value="BLL1074 PROTEIN"/>
    <property type="match status" value="1"/>
</dbReference>
<sequence length="281" mass="30659">MRGADPAARAAWYLESERHSWRVPHRPPHPRMRHYVARDYEGSTEQIGSHRLLLPATTSVTLVVKVLDSPFRPPEFVRGPADAFHLLDGVCAPAYLQIMLTPLGAYQLLGVPLDELRGRVADLRDVLGPDSAPFADRVRDAPTWRQRFAIVDEVLGGRAAAATRPSPEVARAWSILVASGGRERIGRIAAEVGWSHKHLTRRFTTQVGLAPKAAARVIRFGRAVNQLGRGAPSLARLAAESGYADQAHLTRDFRSLAGVTPGDFLTRLRAATRPAAAASAR</sequence>
<proteinExistence type="predicted"/>
<evidence type="ECO:0000256" key="3">
    <source>
        <dbReference type="ARBA" id="ARBA00023163"/>
    </source>
</evidence>
<dbReference type="InterPro" id="IPR018060">
    <property type="entry name" value="HTH_AraC"/>
</dbReference>
<comment type="caution">
    <text evidence="5">The sequence shown here is derived from an EMBL/GenBank/DDBJ whole genome shotgun (WGS) entry which is preliminary data.</text>
</comment>
<accession>A0ABT1A0M9</accession>
<evidence type="ECO:0000259" key="4">
    <source>
        <dbReference type="PROSITE" id="PS01124"/>
    </source>
</evidence>
<reference evidence="5" key="1">
    <citation type="submission" date="2021-04" db="EMBL/GenBank/DDBJ databases">
        <title>Pseudonocardia sp. nov., isolated from sandy soil of mangrove forest.</title>
        <authorList>
            <person name="Zan Z."/>
            <person name="Huang R."/>
            <person name="Liu W."/>
        </authorList>
    </citation>
    <scope>NUCLEOTIDE SEQUENCE</scope>
    <source>
        <strain evidence="5">S2-4</strain>
    </source>
</reference>
<keyword evidence="6" id="KW-1185">Reference proteome</keyword>
<organism evidence="5 6">
    <name type="scientific">Pseudonocardia humida</name>
    <dbReference type="NCBI Taxonomy" id="2800819"/>
    <lineage>
        <taxon>Bacteria</taxon>
        <taxon>Bacillati</taxon>
        <taxon>Actinomycetota</taxon>
        <taxon>Actinomycetes</taxon>
        <taxon>Pseudonocardiales</taxon>
        <taxon>Pseudonocardiaceae</taxon>
        <taxon>Pseudonocardia</taxon>
    </lineage>
</organism>
<evidence type="ECO:0000256" key="2">
    <source>
        <dbReference type="ARBA" id="ARBA00023125"/>
    </source>
</evidence>